<evidence type="ECO:0000256" key="2">
    <source>
        <dbReference type="ARBA" id="ARBA00022448"/>
    </source>
</evidence>
<evidence type="ECO:0000256" key="10">
    <source>
        <dbReference type="SAM" id="SignalP"/>
    </source>
</evidence>
<dbReference type="SUPFAM" id="SSF56935">
    <property type="entry name" value="Porins"/>
    <property type="match status" value="1"/>
</dbReference>
<dbReference type="SUPFAM" id="SSF49464">
    <property type="entry name" value="Carboxypeptidase regulatory domain-like"/>
    <property type="match status" value="1"/>
</dbReference>
<comment type="subcellular location">
    <subcellularLocation>
        <location evidence="1 8">Cell outer membrane</location>
        <topology evidence="1 8">Multi-pass membrane protein</topology>
    </subcellularLocation>
</comment>
<evidence type="ECO:0000259" key="11">
    <source>
        <dbReference type="Pfam" id="PF00593"/>
    </source>
</evidence>
<dbReference type="InterPro" id="IPR000531">
    <property type="entry name" value="Beta-barrel_TonB"/>
</dbReference>
<dbReference type="Proteomes" id="UP001517367">
    <property type="component" value="Unassembled WGS sequence"/>
</dbReference>
<evidence type="ECO:0000256" key="5">
    <source>
        <dbReference type="ARBA" id="ARBA00023077"/>
    </source>
</evidence>
<dbReference type="Pfam" id="PF07715">
    <property type="entry name" value="Plug"/>
    <property type="match status" value="1"/>
</dbReference>
<comment type="similarity">
    <text evidence="8 9">Belongs to the TonB-dependent receptor family.</text>
</comment>
<evidence type="ECO:0000313" key="13">
    <source>
        <dbReference type="EMBL" id="MFN0292628.1"/>
    </source>
</evidence>
<keyword evidence="10" id="KW-0732">Signal</keyword>
<evidence type="ECO:0000256" key="3">
    <source>
        <dbReference type="ARBA" id="ARBA00022452"/>
    </source>
</evidence>
<keyword evidence="7 8" id="KW-0998">Cell outer membrane</keyword>
<dbReference type="InterPro" id="IPR023996">
    <property type="entry name" value="TonB-dep_OMP_SusC/RagA"/>
</dbReference>
<proteinExistence type="inferred from homology"/>
<dbReference type="InterPro" id="IPR023997">
    <property type="entry name" value="TonB-dep_OMP_SusC/RagA_CS"/>
</dbReference>
<dbReference type="EMBL" id="SRMP02000028">
    <property type="protein sequence ID" value="MFN0292628.1"/>
    <property type="molecule type" value="Genomic_DNA"/>
</dbReference>
<dbReference type="InterPro" id="IPR008969">
    <property type="entry name" value="CarboxyPept-like_regulatory"/>
</dbReference>
<comment type="caution">
    <text evidence="13">The sequence shown here is derived from an EMBL/GenBank/DDBJ whole genome shotgun (WGS) entry which is preliminary data.</text>
</comment>
<dbReference type="InterPro" id="IPR037066">
    <property type="entry name" value="Plug_dom_sf"/>
</dbReference>
<keyword evidence="14" id="KW-1185">Reference proteome</keyword>
<feature type="chain" id="PRO_5046324544" evidence="10">
    <location>
        <begin position="26"/>
        <end position="1007"/>
    </location>
</feature>
<gene>
    <name evidence="13" type="ORF">E5L68_014600</name>
</gene>
<evidence type="ECO:0000256" key="1">
    <source>
        <dbReference type="ARBA" id="ARBA00004571"/>
    </source>
</evidence>
<dbReference type="Pfam" id="PF13715">
    <property type="entry name" value="CarbopepD_reg_2"/>
    <property type="match status" value="1"/>
</dbReference>
<organism evidence="13 14">
    <name type="scientific">Pedobacter helvus</name>
    <dbReference type="NCBI Taxonomy" id="2563444"/>
    <lineage>
        <taxon>Bacteria</taxon>
        <taxon>Pseudomonadati</taxon>
        <taxon>Bacteroidota</taxon>
        <taxon>Sphingobacteriia</taxon>
        <taxon>Sphingobacteriales</taxon>
        <taxon>Sphingobacteriaceae</taxon>
        <taxon>Pedobacter</taxon>
    </lineage>
</organism>
<feature type="domain" description="TonB-dependent receptor plug" evidence="12">
    <location>
        <begin position="117"/>
        <end position="221"/>
    </location>
</feature>
<keyword evidence="6 8" id="KW-0472">Membrane</keyword>
<dbReference type="InterPro" id="IPR036942">
    <property type="entry name" value="Beta-barrel_TonB_sf"/>
</dbReference>
<evidence type="ECO:0000256" key="9">
    <source>
        <dbReference type="RuleBase" id="RU003357"/>
    </source>
</evidence>
<keyword evidence="4 8" id="KW-0812">Transmembrane</keyword>
<evidence type="ECO:0000256" key="8">
    <source>
        <dbReference type="PROSITE-ProRule" id="PRU01360"/>
    </source>
</evidence>
<protein>
    <submittedName>
        <fullName evidence="13">SusC/RagA family TonB-linked outer membrane protein</fullName>
    </submittedName>
</protein>
<evidence type="ECO:0000313" key="14">
    <source>
        <dbReference type="Proteomes" id="UP001517367"/>
    </source>
</evidence>
<dbReference type="InterPro" id="IPR039426">
    <property type="entry name" value="TonB-dep_rcpt-like"/>
</dbReference>
<evidence type="ECO:0000256" key="7">
    <source>
        <dbReference type="ARBA" id="ARBA00023237"/>
    </source>
</evidence>
<feature type="signal peptide" evidence="10">
    <location>
        <begin position="1"/>
        <end position="25"/>
    </location>
</feature>
<dbReference type="NCBIfam" id="TIGR04057">
    <property type="entry name" value="SusC_RagA_signa"/>
    <property type="match status" value="1"/>
</dbReference>
<evidence type="ECO:0000256" key="4">
    <source>
        <dbReference type="ARBA" id="ARBA00022692"/>
    </source>
</evidence>
<evidence type="ECO:0000256" key="6">
    <source>
        <dbReference type="ARBA" id="ARBA00023136"/>
    </source>
</evidence>
<feature type="domain" description="TonB-dependent receptor-like beta-barrel" evidence="11">
    <location>
        <begin position="430"/>
        <end position="965"/>
    </location>
</feature>
<reference evidence="13 14" key="1">
    <citation type="submission" date="2024-12" db="EMBL/GenBank/DDBJ databases">
        <authorList>
            <person name="Hu S."/>
        </authorList>
    </citation>
    <scope>NUCLEOTIDE SEQUENCE [LARGE SCALE GENOMIC DNA]</scope>
    <source>
        <strain evidence="13 14">P-25</strain>
    </source>
</reference>
<dbReference type="Gene3D" id="2.170.130.10">
    <property type="entry name" value="TonB-dependent receptor, plug domain"/>
    <property type="match status" value="1"/>
</dbReference>
<accession>A0ABW9JJS1</accession>
<dbReference type="Gene3D" id="2.60.40.1120">
    <property type="entry name" value="Carboxypeptidase-like, regulatory domain"/>
    <property type="match status" value="1"/>
</dbReference>
<sequence length="1007" mass="110132">MKKIFTELSVLACFCLLLLSDVAFAQNVTVKGVVKDNAGPMPFVTIMLKGTNKAVQTESNGNFTISAPGNAILVFSYQGYLTKEEPVNNRSTINVTLTQDVQSLEQVVVVGYGTQQKRDITGAITSVKGDEVAKMPAVNPIASLQGKVAGLTVVNSGGAGANPVVRIRGIASTNFADPLYVVDGLIQDNIAFLNPADIESIDLLRDASSSAIYGLRGANGVIAITTKRAAKGQTRVNFTSNIGLQKVIDKVDVTNADEFKKLFSTQLTNINASPFDFSNYNANTDWQDQILQTGVINSNSLSFSNTGERTSTLINFGYNKQEGVVKYEDYQKYVLRLNEEIRVNDNLKVGGNITGFYSKYNPTSGSLTNALWAAPIVPIRENESTYYAMPSFQRAQVGNPMASIERNNRTSINKSLRFNGSAFVELKFLKDFTARSTVYADFGFSNSRSFSRPPFSFINIGENGGATTTVIDNQFRSTVSQSQSESHRYQQDHTVTYDKSLDGGHRFSAMIGFTSLRFAGSNLSGSRTDSTLVVPNDPDLWYLGIVNVNNVLGNSGGGGEETNAGLFSRVSYSYKDKYLFNGTIRRDGSSRFAPQNRWGTFGSVGLGWVASEEGFFKDNIKAIDYLKIRASWGRLGNANGAPANLYQQGLSTGSQAVFGEFVYTAIDNAYRPDPNLRYEVVQGIDVGFEMKALKNRLSADVTFYNKTTDGNITSFPLPATQGGYTYYTNLGKLTNKGIELSLGYSDNIGQVNYNLSGNFSYNKNKVVSLGQNTEFQITGNGGVNLTNSGQSIGYFYGYRQIGIYQTAKEMLNMAQFPNSQLGDIAYEDINGDGVISPLDRTYLGTPFAPYQYGMSLSLDYKGFDLLVEGQGVAGNKIYTQRRTSNFATLNYEANRLRAWTGPGTSNVEPILDNTRGNNFLFSSHYLESGSYFRLRTVQLGYSFTSDLLKKINARNLRLFISGQNIKTWSRVTGYTPEAQIGSITGGGADNGVYPVPAIYSFGLNVTF</sequence>
<dbReference type="RefSeq" id="WP_138731204.1">
    <property type="nucleotide sequence ID" value="NZ_SRMP02000028.1"/>
</dbReference>
<keyword evidence="3 8" id="KW-1134">Transmembrane beta strand</keyword>
<dbReference type="InterPro" id="IPR012910">
    <property type="entry name" value="Plug_dom"/>
</dbReference>
<evidence type="ECO:0000259" key="12">
    <source>
        <dbReference type="Pfam" id="PF07715"/>
    </source>
</evidence>
<dbReference type="Pfam" id="PF00593">
    <property type="entry name" value="TonB_dep_Rec_b-barrel"/>
    <property type="match status" value="1"/>
</dbReference>
<dbReference type="NCBIfam" id="TIGR04056">
    <property type="entry name" value="OMP_RagA_SusC"/>
    <property type="match status" value="1"/>
</dbReference>
<keyword evidence="2 8" id="KW-0813">Transport</keyword>
<keyword evidence="5 9" id="KW-0798">TonB box</keyword>
<dbReference type="PROSITE" id="PS52016">
    <property type="entry name" value="TONB_DEPENDENT_REC_3"/>
    <property type="match status" value="1"/>
</dbReference>
<name>A0ABW9JJS1_9SPHI</name>
<dbReference type="Gene3D" id="2.40.170.20">
    <property type="entry name" value="TonB-dependent receptor, beta-barrel domain"/>
    <property type="match status" value="1"/>
</dbReference>